<dbReference type="Proteomes" id="UP001596058">
    <property type="component" value="Unassembled WGS sequence"/>
</dbReference>
<keyword evidence="1" id="KW-1133">Transmembrane helix</keyword>
<keyword evidence="3" id="KW-1185">Reference proteome</keyword>
<sequence length="47" mass="4926">MGGLCVALIPLGISLLRGGPPPTRRAMVWIVVLTLVHILMSAYGPKG</sequence>
<keyword evidence="1" id="KW-0812">Transmembrane</keyword>
<reference evidence="3" key="1">
    <citation type="journal article" date="2019" name="Int. J. Syst. Evol. Microbiol.">
        <title>The Global Catalogue of Microorganisms (GCM) 10K type strain sequencing project: providing services to taxonomists for standard genome sequencing and annotation.</title>
        <authorList>
            <consortium name="The Broad Institute Genomics Platform"/>
            <consortium name="The Broad Institute Genome Sequencing Center for Infectious Disease"/>
            <person name="Wu L."/>
            <person name="Ma J."/>
        </authorList>
    </citation>
    <scope>NUCLEOTIDE SEQUENCE [LARGE SCALE GENOMIC DNA]</scope>
    <source>
        <strain evidence="3">CCUG 53903</strain>
    </source>
</reference>
<name>A0ABW1CQR0_9ACTN</name>
<accession>A0ABW1CQR0</accession>
<evidence type="ECO:0000313" key="2">
    <source>
        <dbReference type="EMBL" id="MFC5828094.1"/>
    </source>
</evidence>
<organism evidence="2 3">
    <name type="scientific">Nonomuraea insulae</name>
    <dbReference type="NCBI Taxonomy" id="1616787"/>
    <lineage>
        <taxon>Bacteria</taxon>
        <taxon>Bacillati</taxon>
        <taxon>Actinomycetota</taxon>
        <taxon>Actinomycetes</taxon>
        <taxon>Streptosporangiales</taxon>
        <taxon>Streptosporangiaceae</taxon>
        <taxon>Nonomuraea</taxon>
    </lineage>
</organism>
<dbReference type="RefSeq" id="WP_379517599.1">
    <property type="nucleotide sequence ID" value="NZ_JBHSPA010000035.1"/>
</dbReference>
<proteinExistence type="predicted"/>
<feature type="transmembrane region" description="Helical" evidence="1">
    <location>
        <begin position="28"/>
        <end position="45"/>
    </location>
</feature>
<evidence type="ECO:0000313" key="3">
    <source>
        <dbReference type="Proteomes" id="UP001596058"/>
    </source>
</evidence>
<protein>
    <submittedName>
        <fullName evidence="2">Uncharacterized protein</fullName>
    </submittedName>
</protein>
<evidence type="ECO:0000256" key="1">
    <source>
        <dbReference type="SAM" id="Phobius"/>
    </source>
</evidence>
<comment type="caution">
    <text evidence="2">The sequence shown here is derived from an EMBL/GenBank/DDBJ whole genome shotgun (WGS) entry which is preliminary data.</text>
</comment>
<gene>
    <name evidence="2" type="ORF">ACFPZ3_29875</name>
</gene>
<dbReference type="EMBL" id="JBHSPA010000035">
    <property type="protein sequence ID" value="MFC5828094.1"/>
    <property type="molecule type" value="Genomic_DNA"/>
</dbReference>
<keyword evidence="1" id="KW-0472">Membrane</keyword>